<dbReference type="AlphaFoldDB" id="A0A1X9YQ99"/>
<keyword evidence="9" id="KW-0566">Pantothenate biosynthesis</keyword>
<gene>
    <name evidence="12" type="ORF">CA264_06150</name>
</gene>
<keyword evidence="6 9" id="KW-0560">Oxidoreductase</keyword>
<organism evidence="12 13">
    <name type="scientific">Pontibacter actiniarum</name>
    <dbReference type="NCBI Taxonomy" id="323450"/>
    <lineage>
        <taxon>Bacteria</taxon>
        <taxon>Pseudomonadati</taxon>
        <taxon>Bacteroidota</taxon>
        <taxon>Cytophagia</taxon>
        <taxon>Cytophagales</taxon>
        <taxon>Hymenobacteraceae</taxon>
        <taxon>Pontibacter</taxon>
    </lineage>
</organism>
<dbReference type="SUPFAM" id="SSF51735">
    <property type="entry name" value="NAD(P)-binding Rossmann-fold domains"/>
    <property type="match status" value="1"/>
</dbReference>
<dbReference type="NCBIfam" id="TIGR00745">
    <property type="entry name" value="apbA_panE"/>
    <property type="match status" value="1"/>
</dbReference>
<dbReference type="InterPro" id="IPR003710">
    <property type="entry name" value="ApbA"/>
</dbReference>
<evidence type="ECO:0000256" key="5">
    <source>
        <dbReference type="ARBA" id="ARBA00022857"/>
    </source>
</evidence>
<evidence type="ECO:0000313" key="12">
    <source>
        <dbReference type="EMBL" id="ARS35058.1"/>
    </source>
</evidence>
<dbReference type="RefSeq" id="WP_025605519.1">
    <property type="nucleotide sequence ID" value="NZ_CP021235.1"/>
</dbReference>
<dbReference type="OrthoDB" id="9796561at2"/>
<dbReference type="Gene3D" id="1.10.1040.10">
    <property type="entry name" value="N-(1-d-carboxylethyl)-l-norvaline Dehydrogenase, domain 2"/>
    <property type="match status" value="1"/>
</dbReference>
<dbReference type="STRING" id="709015.GCA_000472485_01232"/>
<dbReference type="InterPro" id="IPR051402">
    <property type="entry name" value="KPR-Related"/>
</dbReference>
<dbReference type="InterPro" id="IPR013328">
    <property type="entry name" value="6PGD_dom2"/>
</dbReference>
<dbReference type="PANTHER" id="PTHR21708:SF26">
    <property type="entry name" value="2-DEHYDROPANTOATE 2-REDUCTASE"/>
    <property type="match status" value="1"/>
</dbReference>
<keyword evidence="13" id="KW-1185">Reference proteome</keyword>
<sequence length="314" mass="34545">MEKYRIAIAGIGGIGGYYGGKLARRFAADAAYEVIFIARGPHKAAIAQQGLKLELDSETLAANPSTVAESGEALGKLDLILFCVKSYSLEEVAEQLAASIGPDTVLLPLLNGIEGIEYLQRRFPQAQVLWGCVYIISSVKAPGVVWVQGKYNRLVWGNPQLPPQTRQHLQGLFEAAGINQEPYGEEIKERVWEKFSFISPVGSLTSLTNKPMGQLLQQPALKQQLAQLIQELMQVAQAKRVALPVDLVERNLAVVGKLPQGATSSMQRDFAEGKLTELETLTGYIVREAERLQVAAPQYRQVYEALKSRRSLLQ</sequence>
<comment type="similarity">
    <text evidence="2 9">Belongs to the ketopantoate reductase family.</text>
</comment>
<protein>
    <recommendedName>
        <fullName evidence="4 9">2-dehydropantoate 2-reductase</fullName>
        <ecNumber evidence="3 9">1.1.1.169</ecNumber>
    </recommendedName>
    <alternativeName>
        <fullName evidence="7 9">Ketopantoate reductase</fullName>
    </alternativeName>
</protein>
<dbReference type="Pfam" id="PF02558">
    <property type="entry name" value="ApbA"/>
    <property type="match status" value="1"/>
</dbReference>
<dbReference type="Proteomes" id="UP000266292">
    <property type="component" value="Chromosome"/>
</dbReference>
<dbReference type="UniPathway" id="UPA00028">
    <property type="reaction ID" value="UER00004"/>
</dbReference>
<feature type="domain" description="Ketopantoate reductase N-terminal" evidence="10">
    <location>
        <begin position="6"/>
        <end position="158"/>
    </location>
</feature>
<feature type="domain" description="Ketopantoate reductase C-terminal" evidence="11">
    <location>
        <begin position="187"/>
        <end position="308"/>
    </location>
</feature>
<comment type="pathway">
    <text evidence="1 9">Cofactor biosynthesis; (R)-pantothenate biosynthesis; (R)-pantoate from 3-methyl-2-oxobutanoate: step 2/2.</text>
</comment>
<dbReference type="Pfam" id="PF08546">
    <property type="entry name" value="ApbA_C"/>
    <property type="match status" value="1"/>
</dbReference>
<name>A0A1X9YQ99_9BACT</name>
<dbReference type="InterPro" id="IPR008927">
    <property type="entry name" value="6-PGluconate_DH-like_C_sf"/>
</dbReference>
<dbReference type="Gene3D" id="3.40.50.720">
    <property type="entry name" value="NAD(P)-binding Rossmann-like Domain"/>
    <property type="match status" value="1"/>
</dbReference>
<evidence type="ECO:0000256" key="2">
    <source>
        <dbReference type="ARBA" id="ARBA00007870"/>
    </source>
</evidence>
<dbReference type="GO" id="GO:0005737">
    <property type="term" value="C:cytoplasm"/>
    <property type="evidence" value="ECO:0007669"/>
    <property type="project" value="TreeGrafter"/>
</dbReference>
<dbReference type="GO" id="GO:0008677">
    <property type="term" value="F:2-dehydropantoate 2-reductase activity"/>
    <property type="evidence" value="ECO:0007669"/>
    <property type="project" value="UniProtKB-EC"/>
</dbReference>
<evidence type="ECO:0000256" key="3">
    <source>
        <dbReference type="ARBA" id="ARBA00013014"/>
    </source>
</evidence>
<evidence type="ECO:0000256" key="6">
    <source>
        <dbReference type="ARBA" id="ARBA00023002"/>
    </source>
</evidence>
<evidence type="ECO:0000313" key="13">
    <source>
        <dbReference type="Proteomes" id="UP000266292"/>
    </source>
</evidence>
<evidence type="ECO:0000259" key="10">
    <source>
        <dbReference type="Pfam" id="PF02558"/>
    </source>
</evidence>
<evidence type="ECO:0000256" key="9">
    <source>
        <dbReference type="RuleBase" id="RU362068"/>
    </source>
</evidence>
<evidence type="ECO:0000259" key="11">
    <source>
        <dbReference type="Pfam" id="PF08546"/>
    </source>
</evidence>
<dbReference type="PANTHER" id="PTHR21708">
    <property type="entry name" value="PROBABLE 2-DEHYDROPANTOATE 2-REDUCTASE"/>
    <property type="match status" value="1"/>
</dbReference>
<evidence type="ECO:0000256" key="1">
    <source>
        <dbReference type="ARBA" id="ARBA00004994"/>
    </source>
</evidence>
<keyword evidence="5 9" id="KW-0521">NADP</keyword>
<dbReference type="SUPFAM" id="SSF48179">
    <property type="entry name" value="6-phosphogluconate dehydrogenase C-terminal domain-like"/>
    <property type="match status" value="1"/>
</dbReference>
<dbReference type="EC" id="1.1.1.169" evidence="3 9"/>
<dbReference type="InterPro" id="IPR036291">
    <property type="entry name" value="NAD(P)-bd_dom_sf"/>
</dbReference>
<comment type="catalytic activity">
    <reaction evidence="8 9">
        <text>(R)-pantoate + NADP(+) = 2-dehydropantoate + NADPH + H(+)</text>
        <dbReference type="Rhea" id="RHEA:16233"/>
        <dbReference type="ChEBI" id="CHEBI:11561"/>
        <dbReference type="ChEBI" id="CHEBI:15378"/>
        <dbReference type="ChEBI" id="CHEBI:15980"/>
        <dbReference type="ChEBI" id="CHEBI:57783"/>
        <dbReference type="ChEBI" id="CHEBI:58349"/>
        <dbReference type="EC" id="1.1.1.169"/>
    </reaction>
</comment>
<evidence type="ECO:0000256" key="7">
    <source>
        <dbReference type="ARBA" id="ARBA00032024"/>
    </source>
</evidence>
<comment type="function">
    <text evidence="9">Catalyzes the NADPH-dependent reduction of ketopantoate into pantoic acid.</text>
</comment>
<reference evidence="13" key="1">
    <citation type="submission" date="2017-05" db="EMBL/GenBank/DDBJ databases">
        <authorList>
            <person name="Ray J."/>
            <person name="Price M."/>
            <person name="Deutschbauer A."/>
        </authorList>
    </citation>
    <scope>NUCLEOTIDE SEQUENCE [LARGE SCALE GENOMIC DNA]</scope>
    <source>
        <strain evidence="13">DSM 19842</strain>
    </source>
</reference>
<dbReference type="GO" id="GO:0015940">
    <property type="term" value="P:pantothenate biosynthetic process"/>
    <property type="evidence" value="ECO:0007669"/>
    <property type="project" value="UniProtKB-UniPathway"/>
</dbReference>
<dbReference type="EMBL" id="CP021235">
    <property type="protein sequence ID" value="ARS35058.1"/>
    <property type="molecule type" value="Genomic_DNA"/>
</dbReference>
<dbReference type="KEGG" id="pact:CA264_06150"/>
<dbReference type="InterPro" id="IPR013752">
    <property type="entry name" value="KPA_reductase"/>
</dbReference>
<dbReference type="InterPro" id="IPR013332">
    <property type="entry name" value="KPR_N"/>
</dbReference>
<accession>A0A1X9YQ99</accession>
<proteinExistence type="inferred from homology"/>
<evidence type="ECO:0000256" key="8">
    <source>
        <dbReference type="ARBA" id="ARBA00048793"/>
    </source>
</evidence>
<dbReference type="FunFam" id="1.10.1040.10:FF:000017">
    <property type="entry name" value="2-dehydropantoate 2-reductase"/>
    <property type="match status" value="1"/>
</dbReference>
<evidence type="ECO:0000256" key="4">
    <source>
        <dbReference type="ARBA" id="ARBA00019465"/>
    </source>
</evidence>